<dbReference type="NCBIfam" id="TIGR00365">
    <property type="entry name" value="Grx4 family monothiol glutaredoxin"/>
    <property type="match status" value="1"/>
</dbReference>
<dbReference type="SUPFAM" id="SSF52833">
    <property type="entry name" value="Thioredoxin-like"/>
    <property type="match status" value="1"/>
</dbReference>
<evidence type="ECO:0000313" key="10">
    <source>
        <dbReference type="Proteomes" id="UP001165080"/>
    </source>
</evidence>
<comment type="caution">
    <text evidence="9">The sequence shown here is derived from an EMBL/GenBank/DDBJ whole genome shotgun (WGS) entry which is preliminary data.</text>
</comment>
<proteinExistence type="inferred from homology"/>
<dbReference type="InterPro" id="IPR036249">
    <property type="entry name" value="Thioredoxin-like_sf"/>
</dbReference>
<dbReference type="PROSITE" id="PS51354">
    <property type="entry name" value="GLUTAREDOXIN_2"/>
    <property type="match status" value="1"/>
</dbReference>
<keyword evidence="6" id="KW-0676">Redox-active center</keyword>
<evidence type="ECO:0000256" key="2">
    <source>
        <dbReference type="ARBA" id="ARBA00022714"/>
    </source>
</evidence>
<dbReference type="PANTHER" id="PTHR10293:SF72">
    <property type="entry name" value="MONOTHIOL GLUTAREDOXIN-S14, CHLOROPLASTIC"/>
    <property type="match status" value="1"/>
</dbReference>
<evidence type="ECO:0000256" key="3">
    <source>
        <dbReference type="ARBA" id="ARBA00022723"/>
    </source>
</evidence>
<reference evidence="9 10" key="1">
    <citation type="journal article" date="2023" name="Commun. Biol.">
        <title>Reorganization of the ancestral sex-determining regions during the evolution of trioecy in Pleodorina starrii.</title>
        <authorList>
            <person name="Takahashi K."/>
            <person name="Suzuki S."/>
            <person name="Kawai-Toyooka H."/>
            <person name="Yamamoto K."/>
            <person name="Hamaji T."/>
            <person name="Ootsuki R."/>
            <person name="Yamaguchi H."/>
            <person name="Kawachi M."/>
            <person name="Higashiyama T."/>
            <person name="Nozaki H."/>
        </authorList>
    </citation>
    <scope>NUCLEOTIDE SEQUENCE [LARGE SCALE GENOMIC DNA]</scope>
    <source>
        <strain evidence="9 10">NIES-4479</strain>
    </source>
</reference>
<dbReference type="AlphaFoldDB" id="A0A9W6BFA9"/>
<dbReference type="InterPro" id="IPR004480">
    <property type="entry name" value="Monothiol_GRX-rel"/>
</dbReference>
<evidence type="ECO:0000256" key="1">
    <source>
        <dbReference type="ARBA" id="ARBA00008983"/>
    </source>
</evidence>
<evidence type="ECO:0000256" key="6">
    <source>
        <dbReference type="ARBA" id="ARBA00023284"/>
    </source>
</evidence>
<organism evidence="9 10">
    <name type="scientific">Pleodorina starrii</name>
    <dbReference type="NCBI Taxonomy" id="330485"/>
    <lineage>
        <taxon>Eukaryota</taxon>
        <taxon>Viridiplantae</taxon>
        <taxon>Chlorophyta</taxon>
        <taxon>core chlorophytes</taxon>
        <taxon>Chlorophyceae</taxon>
        <taxon>CS clade</taxon>
        <taxon>Chlamydomonadales</taxon>
        <taxon>Volvocaceae</taxon>
        <taxon>Pleodorina</taxon>
    </lineage>
</organism>
<dbReference type="InterPro" id="IPR033658">
    <property type="entry name" value="GRX_PICOT-like"/>
</dbReference>
<dbReference type="CDD" id="cd03028">
    <property type="entry name" value="GRX_PICOT_like"/>
    <property type="match status" value="1"/>
</dbReference>
<dbReference type="Pfam" id="PF00462">
    <property type="entry name" value="Glutaredoxin"/>
    <property type="match status" value="1"/>
</dbReference>
<evidence type="ECO:0000256" key="7">
    <source>
        <dbReference type="SAM" id="MobiDB-lite"/>
    </source>
</evidence>
<keyword evidence="5" id="KW-0411">Iron-sulfur</keyword>
<feature type="region of interest" description="Disordered" evidence="7">
    <location>
        <begin position="245"/>
        <end position="271"/>
    </location>
</feature>
<evidence type="ECO:0000256" key="4">
    <source>
        <dbReference type="ARBA" id="ARBA00023004"/>
    </source>
</evidence>
<evidence type="ECO:0000256" key="5">
    <source>
        <dbReference type="ARBA" id="ARBA00023014"/>
    </source>
</evidence>
<feature type="domain" description="Glutaredoxin" evidence="8">
    <location>
        <begin position="72"/>
        <end position="135"/>
    </location>
</feature>
<dbReference type="Gene3D" id="3.40.30.10">
    <property type="entry name" value="Glutaredoxin"/>
    <property type="match status" value="1"/>
</dbReference>
<evidence type="ECO:0000313" key="9">
    <source>
        <dbReference type="EMBL" id="GLC50466.1"/>
    </source>
</evidence>
<keyword evidence="2" id="KW-0001">2Fe-2S</keyword>
<evidence type="ECO:0000259" key="8">
    <source>
        <dbReference type="Pfam" id="PF00462"/>
    </source>
</evidence>
<gene>
    <name evidence="9" type="primary">PLEST000067</name>
    <name evidence="9" type="ORF">PLESTB_000382300</name>
</gene>
<name>A0A9W6BFA9_9CHLO</name>
<dbReference type="OrthoDB" id="415696at2759"/>
<dbReference type="GO" id="GO:0051537">
    <property type="term" value="F:2 iron, 2 sulfur cluster binding"/>
    <property type="evidence" value="ECO:0007669"/>
    <property type="project" value="UniProtKB-KW"/>
</dbReference>
<sequence length="271" mass="29713">MLQALVRQTPSTFPCSRRFSTRRPSKCTAPARLRVSRSPVQVSASLDSGMGTTGMDPELQKSIDDLIATNTIVVFMKGNRQFPQCGFSNTVVQILNTLDARYETVDILADPRLRSGMKVYSQWPTFPQVYINGEFFGGCDIMIGELPNAGCANYRATRPQTGSVSVGPLRCTAALWDRLLVRMDGCQKQRQGDPGRMAARCRCERRRARQPLHGVDQLTRAPPGGVAACDQRLLRRQAWPPAPAALCTGRKRAPSGMKAAAGGLRTPHSHT</sequence>
<accession>A0A9W6BFA9</accession>
<dbReference type="PANTHER" id="PTHR10293">
    <property type="entry name" value="GLUTAREDOXIN FAMILY MEMBER"/>
    <property type="match status" value="1"/>
</dbReference>
<dbReference type="GO" id="GO:0046872">
    <property type="term" value="F:metal ion binding"/>
    <property type="evidence" value="ECO:0007669"/>
    <property type="project" value="UniProtKB-KW"/>
</dbReference>
<comment type="similarity">
    <text evidence="1">Belongs to the glutaredoxin family. CGFS subfamily.</text>
</comment>
<keyword evidence="10" id="KW-1185">Reference proteome</keyword>
<keyword evidence="4" id="KW-0408">Iron</keyword>
<dbReference type="EMBL" id="BRXU01000003">
    <property type="protein sequence ID" value="GLC50466.1"/>
    <property type="molecule type" value="Genomic_DNA"/>
</dbReference>
<protein>
    <recommendedName>
        <fullName evidence="8">Glutaredoxin domain-containing protein</fullName>
    </recommendedName>
</protein>
<dbReference type="Proteomes" id="UP001165080">
    <property type="component" value="Unassembled WGS sequence"/>
</dbReference>
<keyword evidence="3" id="KW-0479">Metal-binding</keyword>
<dbReference type="InterPro" id="IPR002109">
    <property type="entry name" value="Glutaredoxin"/>
</dbReference>